<protein>
    <recommendedName>
        <fullName evidence="9">Major facilitator superfamily (MFS) profile domain-containing protein</fullName>
    </recommendedName>
</protein>
<dbReference type="AlphaFoldDB" id="T1IUL6"/>
<sequence length="497" mass="53959">MINSKSIHDIQFFAESSFDSVAAAMGVLTQPSTTTTSNNHCTFCQKKDDYRHKHQCIGIDDLVNDEETRSIQVTNTSWTSKQWLILITSMLGNFGCAVCVSLQAPFFPAEAARKGVTATTYGFVFSAFSLTVFLLAPFFGKYIAKMGPRFLMNSGIFVTAFCCILFGLLDKMTHSYFVTFAFLVRIVEAMGDAAYNTANFATMAATFPGDIGKTFALLRAAFGIGLIVGPTIGGLLYEIGGYSLPFAFMGGLLLVLAICSTALFWNHDNDMSSTQPEPSILQALRIPSVSLSMTAVCFSALSIGFLAATLEPHLRQFNLNAIQVGLVFVISGGVYAVTSIFWGWLCDGKVPPKILIAIGACLMCCMSILIGPAPFLPFDSSLELCIIALTFHGFGLGAEMLASHVDAVKQSMLNGFPDSYQTYGMVSGVWAAFFQLGNFIGPSIGGVLYDTVGFRNGTMVILCLQMLLMIFNLAYYFLFEHNAVKRLAVSERSPLLQ</sequence>
<dbReference type="PANTHER" id="PTHR23506">
    <property type="entry name" value="GH10249P"/>
    <property type="match status" value="1"/>
</dbReference>
<keyword evidence="4 8" id="KW-0812">Transmembrane</keyword>
<accession>T1IUL6</accession>
<evidence type="ECO:0000256" key="8">
    <source>
        <dbReference type="SAM" id="Phobius"/>
    </source>
</evidence>
<feature type="transmembrane region" description="Helical" evidence="8">
    <location>
        <begin position="286"/>
        <end position="310"/>
    </location>
</feature>
<feature type="transmembrane region" description="Helical" evidence="8">
    <location>
        <begin position="118"/>
        <end position="138"/>
    </location>
</feature>
<dbReference type="PRINTS" id="PR01035">
    <property type="entry name" value="TCRTETA"/>
</dbReference>
<feature type="domain" description="Major facilitator superfamily (MFS) profile" evidence="9">
    <location>
        <begin position="85"/>
        <end position="483"/>
    </location>
</feature>
<dbReference type="InterPro" id="IPR036259">
    <property type="entry name" value="MFS_trans_sf"/>
</dbReference>
<dbReference type="PhylomeDB" id="T1IUL6"/>
<comment type="similarity">
    <text evidence="2">Belongs to the major facilitator superfamily. Vesicular transporter family.</text>
</comment>
<keyword evidence="7 8" id="KW-0472">Membrane</keyword>
<keyword evidence="6 8" id="KW-1133">Transmembrane helix</keyword>
<name>T1IUL6_STRMM</name>
<keyword evidence="3" id="KW-0813">Transport</keyword>
<feature type="transmembrane region" description="Helical" evidence="8">
    <location>
        <begin position="381"/>
        <end position="402"/>
    </location>
</feature>
<evidence type="ECO:0000313" key="11">
    <source>
        <dbReference type="Proteomes" id="UP000014500"/>
    </source>
</evidence>
<dbReference type="InterPro" id="IPR050930">
    <property type="entry name" value="MFS_Vesicular_Transporter"/>
</dbReference>
<evidence type="ECO:0000256" key="2">
    <source>
        <dbReference type="ARBA" id="ARBA00006829"/>
    </source>
</evidence>
<keyword evidence="5" id="KW-0532">Neurotransmitter transport</keyword>
<evidence type="ECO:0000256" key="1">
    <source>
        <dbReference type="ARBA" id="ARBA00004141"/>
    </source>
</evidence>
<proteinExistence type="inferred from homology"/>
<evidence type="ECO:0000313" key="10">
    <source>
        <dbReference type="EnsemblMetazoa" id="SMAR004842-PA"/>
    </source>
</evidence>
<reference evidence="11" key="1">
    <citation type="submission" date="2011-05" db="EMBL/GenBank/DDBJ databases">
        <authorList>
            <person name="Richards S.R."/>
            <person name="Qu J."/>
            <person name="Jiang H."/>
            <person name="Jhangiani S.N."/>
            <person name="Agravi P."/>
            <person name="Goodspeed R."/>
            <person name="Gross S."/>
            <person name="Mandapat C."/>
            <person name="Jackson L."/>
            <person name="Mathew T."/>
            <person name="Pu L."/>
            <person name="Thornton R."/>
            <person name="Saada N."/>
            <person name="Wilczek-Boney K.B."/>
            <person name="Lee S."/>
            <person name="Kovar C."/>
            <person name="Wu Y."/>
            <person name="Scherer S.E."/>
            <person name="Worley K.C."/>
            <person name="Muzny D.M."/>
            <person name="Gibbs R."/>
        </authorList>
    </citation>
    <scope>NUCLEOTIDE SEQUENCE</scope>
    <source>
        <strain evidence="11">Brora</strain>
    </source>
</reference>
<comment type="subcellular location">
    <subcellularLocation>
        <location evidence="1">Membrane</location>
        <topology evidence="1">Multi-pass membrane protein</topology>
    </subcellularLocation>
</comment>
<dbReference type="SUPFAM" id="SSF103473">
    <property type="entry name" value="MFS general substrate transporter"/>
    <property type="match status" value="1"/>
</dbReference>
<dbReference type="InterPro" id="IPR001958">
    <property type="entry name" value="Tet-R_TetA/multi-R_MdtG-like"/>
</dbReference>
<dbReference type="STRING" id="126957.T1IUL6"/>
<evidence type="ECO:0000256" key="4">
    <source>
        <dbReference type="ARBA" id="ARBA00022692"/>
    </source>
</evidence>
<evidence type="ECO:0000259" key="9">
    <source>
        <dbReference type="PROSITE" id="PS50850"/>
    </source>
</evidence>
<feature type="transmembrane region" description="Helical" evidence="8">
    <location>
        <begin position="83"/>
        <end position="106"/>
    </location>
</feature>
<dbReference type="InterPro" id="IPR011701">
    <property type="entry name" value="MFS"/>
</dbReference>
<dbReference type="EnsemblMetazoa" id="SMAR004842-RA">
    <property type="protein sequence ID" value="SMAR004842-PA"/>
    <property type="gene ID" value="SMAR004842"/>
</dbReference>
<feature type="transmembrane region" description="Helical" evidence="8">
    <location>
        <begin position="322"/>
        <end position="342"/>
    </location>
</feature>
<dbReference type="GO" id="GO:0022857">
    <property type="term" value="F:transmembrane transporter activity"/>
    <property type="evidence" value="ECO:0007669"/>
    <property type="project" value="InterPro"/>
</dbReference>
<evidence type="ECO:0000256" key="5">
    <source>
        <dbReference type="ARBA" id="ARBA00022775"/>
    </source>
</evidence>
<feature type="transmembrane region" description="Helical" evidence="8">
    <location>
        <begin position="175"/>
        <end position="195"/>
    </location>
</feature>
<evidence type="ECO:0000256" key="6">
    <source>
        <dbReference type="ARBA" id="ARBA00022989"/>
    </source>
</evidence>
<keyword evidence="11" id="KW-1185">Reference proteome</keyword>
<evidence type="ECO:0000256" key="3">
    <source>
        <dbReference type="ARBA" id="ARBA00022448"/>
    </source>
</evidence>
<feature type="transmembrane region" description="Helical" evidence="8">
    <location>
        <begin position="243"/>
        <end position="265"/>
    </location>
</feature>
<dbReference type="EMBL" id="JH431542">
    <property type="status" value="NOT_ANNOTATED_CDS"/>
    <property type="molecule type" value="Genomic_DNA"/>
</dbReference>
<feature type="transmembrane region" description="Helical" evidence="8">
    <location>
        <begin position="423"/>
        <end position="445"/>
    </location>
</feature>
<dbReference type="OMA" id="ICINIVP"/>
<feature type="transmembrane region" description="Helical" evidence="8">
    <location>
        <begin position="216"/>
        <end position="237"/>
    </location>
</feature>
<reference evidence="10" key="2">
    <citation type="submission" date="2015-02" db="UniProtKB">
        <authorList>
            <consortium name="EnsemblMetazoa"/>
        </authorList>
    </citation>
    <scope>IDENTIFICATION</scope>
</reference>
<feature type="transmembrane region" description="Helical" evidence="8">
    <location>
        <begin position="150"/>
        <end position="169"/>
    </location>
</feature>
<dbReference type="Proteomes" id="UP000014500">
    <property type="component" value="Unassembled WGS sequence"/>
</dbReference>
<dbReference type="PANTHER" id="PTHR23506:SF26">
    <property type="entry name" value="MFS-TYPE TRANSPORTER SLC18B1"/>
    <property type="match status" value="1"/>
</dbReference>
<feature type="transmembrane region" description="Helical" evidence="8">
    <location>
        <begin position="354"/>
        <end position="375"/>
    </location>
</feature>
<dbReference type="PROSITE" id="PS50850">
    <property type="entry name" value="MFS"/>
    <property type="match status" value="1"/>
</dbReference>
<dbReference type="eggNOG" id="KOG3764">
    <property type="taxonomic scope" value="Eukaryota"/>
</dbReference>
<dbReference type="HOGENOM" id="CLU_028639_3_0_1"/>
<dbReference type="Pfam" id="PF07690">
    <property type="entry name" value="MFS_1"/>
    <property type="match status" value="1"/>
</dbReference>
<dbReference type="InterPro" id="IPR020846">
    <property type="entry name" value="MFS_dom"/>
</dbReference>
<dbReference type="Gene3D" id="1.20.1250.20">
    <property type="entry name" value="MFS general substrate transporter like domains"/>
    <property type="match status" value="2"/>
</dbReference>
<evidence type="ECO:0000256" key="7">
    <source>
        <dbReference type="ARBA" id="ARBA00023136"/>
    </source>
</evidence>
<feature type="transmembrane region" description="Helical" evidence="8">
    <location>
        <begin position="457"/>
        <end position="478"/>
    </location>
</feature>
<organism evidence="10 11">
    <name type="scientific">Strigamia maritima</name>
    <name type="common">European centipede</name>
    <name type="synonym">Geophilus maritimus</name>
    <dbReference type="NCBI Taxonomy" id="126957"/>
    <lineage>
        <taxon>Eukaryota</taxon>
        <taxon>Metazoa</taxon>
        <taxon>Ecdysozoa</taxon>
        <taxon>Arthropoda</taxon>
        <taxon>Myriapoda</taxon>
        <taxon>Chilopoda</taxon>
        <taxon>Pleurostigmophora</taxon>
        <taxon>Geophilomorpha</taxon>
        <taxon>Linotaeniidae</taxon>
        <taxon>Strigamia</taxon>
    </lineage>
</organism>
<dbReference type="GO" id="GO:0016020">
    <property type="term" value="C:membrane"/>
    <property type="evidence" value="ECO:0007669"/>
    <property type="project" value="UniProtKB-SubCell"/>
</dbReference>